<dbReference type="InterPro" id="IPR023753">
    <property type="entry name" value="FAD/NAD-binding_dom"/>
</dbReference>
<sequence length="387" mass="42683">MFQGDLPVVKRVTVIGCGFAALTAIRTLRAHDKNIEITVVCPEPEFVFLPSLIWIPSGLRASKDVLVPLDDFFRRMDVIHHAGMAIGLEEEGRILHTDTGAVENDGLIIASGARYMKKLPGIEHAIIPCEGISSAEAVRNRLKGLSEGAIAIGFAGNPKEPAAVRGGPMFEFLFGIDNQLKRENRRDRFDLVFFNPMREPGQRLGAKAVAGLKSTMAKRGIGMRLGHKMKGFEPKRVITEGGEIEADLMLFLPGMTGLSWYADTELPLSPGGFVRADAKCRVEGRERIYVAGDAGSFPGPDWLPKQAHLADLQAACAARNLLAELNAREPAAAFRTELVCVIDDLETGILVARTPKHSIILPPMRAMHWSKVFFEKRYLRKYRSNMR</sequence>
<dbReference type="InterPro" id="IPR052541">
    <property type="entry name" value="SQRD"/>
</dbReference>
<dbReference type="PANTHER" id="PTHR43755:SF1">
    <property type="entry name" value="FAD-DEPENDENT PYRIDINE NUCLEOTIDE-DISULPHIDE OXIDOREDUCTASE"/>
    <property type="match status" value="1"/>
</dbReference>
<dbReference type="GO" id="GO:0016491">
    <property type="term" value="F:oxidoreductase activity"/>
    <property type="evidence" value="ECO:0007669"/>
    <property type="project" value="InterPro"/>
</dbReference>
<dbReference type="InterPro" id="IPR036188">
    <property type="entry name" value="FAD/NAD-bd_sf"/>
</dbReference>
<proteinExistence type="predicted"/>
<dbReference type="PANTHER" id="PTHR43755">
    <property type="match status" value="1"/>
</dbReference>
<dbReference type="EMBL" id="CAADFS010000102">
    <property type="protein sequence ID" value="VFK50403.1"/>
    <property type="molecule type" value="Genomic_DNA"/>
</dbReference>
<feature type="domain" description="FAD/NAD(P)-binding" evidence="1">
    <location>
        <begin position="11"/>
        <end position="308"/>
    </location>
</feature>
<dbReference type="Pfam" id="PF07992">
    <property type="entry name" value="Pyr_redox_2"/>
    <property type="match status" value="1"/>
</dbReference>
<reference evidence="2" key="1">
    <citation type="submission" date="2019-02" db="EMBL/GenBank/DDBJ databases">
        <authorList>
            <person name="Gruber-Vodicka R. H."/>
            <person name="Seah K. B. B."/>
        </authorList>
    </citation>
    <scope>NUCLEOTIDE SEQUENCE</scope>
    <source>
        <strain evidence="2">BECK_BZ123</strain>
    </source>
</reference>
<evidence type="ECO:0000313" key="2">
    <source>
        <dbReference type="EMBL" id="VFK50403.1"/>
    </source>
</evidence>
<dbReference type="Gene3D" id="3.50.50.100">
    <property type="match status" value="1"/>
</dbReference>
<evidence type="ECO:0000259" key="1">
    <source>
        <dbReference type="Pfam" id="PF07992"/>
    </source>
</evidence>
<gene>
    <name evidence="2" type="ORF">BECKTC1821D_GA0114238_11026</name>
</gene>
<dbReference type="SUPFAM" id="SSF51905">
    <property type="entry name" value="FAD/NAD(P)-binding domain"/>
    <property type="match status" value="2"/>
</dbReference>
<dbReference type="AlphaFoldDB" id="A0A450Z9E7"/>
<accession>A0A450Z9E7</accession>
<organism evidence="2">
    <name type="scientific">Candidatus Kentrum sp. TC</name>
    <dbReference type="NCBI Taxonomy" id="2126339"/>
    <lineage>
        <taxon>Bacteria</taxon>
        <taxon>Pseudomonadati</taxon>
        <taxon>Pseudomonadota</taxon>
        <taxon>Gammaproteobacteria</taxon>
        <taxon>Candidatus Kentrum</taxon>
    </lineage>
</organism>
<name>A0A450Z9E7_9GAMM</name>
<protein>
    <submittedName>
        <fullName evidence="2">Sulfide:quinone oxidoreductase</fullName>
    </submittedName>
</protein>